<comment type="function">
    <text evidence="2 7">Synthesizes alpha-1,4-glucan chains using ADP-glucose.</text>
</comment>
<dbReference type="HAMAP" id="MF_00484">
    <property type="entry name" value="Glycogen_synth"/>
    <property type="match status" value="1"/>
</dbReference>
<dbReference type="GO" id="GO:0005978">
    <property type="term" value="P:glycogen biosynthetic process"/>
    <property type="evidence" value="ECO:0007669"/>
    <property type="project" value="UniProtKB-UniRule"/>
</dbReference>
<dbReference type="InterPro" id="IPR013534">
    <property type="entry name" value="Starch_synth_cat_dom"/>
</dbReference>
<dbReference type="Pfam" id="PF08323">
    <property type="entry name" value="Glyco_transf_5"/>
    <property type="match status" value="1"/>
</dbReference>
<name>A0A2M6WRR0_9BACT</name>
<evidence type="ECO:0000256" key="5">
    <source>
        <dbReference type="ARBA" id="ARBA00022679"/>
    </source>
</evidence>
<dbReference type="CDD" id="cd03791">
    <property type="entry name" value="GT5_Glycogen_synthase_DULL1-like"/>
    <property type="match status" value="1"/>
</dbReference>
<dbReference type="PANTHER" id="PTHR45825">
    <property type="entry name" value="GRANULE-BOUND STARCH SYNTHASE 1, CHLOROPLASTIC/AMYLOPLASTIC"/>
    <property type="match status" value="1"/>
</dbReference>
<dbReference type="EC" id="2.4.1.21" evidence="7"/>
<comment type="caution">
    <text evidence="10">The sequence shown here is derived from an EMBL/GenBank/DDBJ whole genome shotgun (WGS) entry which is preliminary data.</text>
</comment>
<dbReference type="UniPathway" id="UPA00164"/>
<evidence type="ECO:0000256" key="4">
    <source>
        <dbReference type="ARBA" id="ARBA00022676"/>
    </source>
</evidence>
<keyword evidence="6 7" id="KW-0320">Glycogen biosynthesis</keyword>
<dbReference type="InterPro" id="IPR011835">
    <property type="entry name" value="GS/SS"/>
</dbReference>
<evidence type="ECO:0000256" key="3">
    <source>
        <dbReference type="ARBA" id="ARBA00010281"/>
    </source>
</evidence>
<dbReference type="GO" id="GO:0004373">
    <property type="term" value="F:alpha-1,4-glucan glucosyltransferase (UDP-glucose donor) activity"/>
    <property type="evidence" value="ECO:0007669"/>
    <property type="project" value="InterPro"/>
</dbReference>
<protein>
    <recommendedName>
        <fullName evidence="7">Glycogen synthase</fullName>
        <ecNumber evidence="7">2.4.1.21</ecNumber>
    </recommendedName>
    <alternativeName>
        <fullName evidence="7">Starch [bacterial glycogen] synthase</fullName>
    </alternativeName>
</protein>
<keyword evidence="4 7" id="KW-0328">Glycosyltransferase</keyword>
<evidence type="ECO:0000256" key="1">
    <source>
        <dbReference type="ARBA" id="ARBA00001478"/>
    </source>
</evidence>
<dbReference type="PANTHER" id="PTHR45825:SF11">
    <property type="entry name" value="ALPHA AMYLASE DOMAIN-CONTAINING PROTEIN"/>
    <property type="match status" value="1"/>
</dbReference>
<dbReference type="Gene3D" id="3.40.50.2000">
    <property type="entry name" value="Glycogen Phosphorylase B"/>
    <property type="match status" value="3"/>
</dbReference>
<evidence type="ECO:0000313" key="10">
    <source>
        <dbReference type="EMBL" id="PIT95464.1"/>
    </source>
</evidence>
<comment type="catalytic activity">
    <reaction evidence="1 7">
        <text>[(1-&gt;4)-alpha-D-glucosyl](n) + ADP-alpha-D-glucose = [(1-&gt;4)-alpha-D-glucosyl](n+1) + ADP + H(+)</text>
        <dbReference type="Rhea" id="RHEA:18189"/>
        <dbReference type="Rhea" id="RHEA-COMP:9584"/>
        <dbReference type="Rhea" id="RHEA-COMP:9587"/>
        <dbReference type="ChEBI" id="CHEBI:15378"/>
        <dbReference type="ChEBI" id="CHEBI:15444"/>
        <dbReference type="ChEBI" id="CHEBI:57498"/>
        <dbReference type="ChEBI" id="CHEBI:456216"/>
        <dbReference type="EC" id="2.4.1.21"/>
    </reaction>
</comment>
<dbReference type="InterPro" id="IPR001296">
    <property type="entry name" value="Glyco_trans_1"/>
</dbReference>
<evidence type="ECO:0000256" key="2">
    <source>
        <dbReference type="ARBA" id="ARBA00002764"/>
    </source>
</evidence>
<proteinExistence type="inferred from homology"/>
<dbReference type="Proteomes" id="UP000228964">
    <property type="component" value="Unassembled WGS sequence"/>
</dbReference>
<dbReference type="Pfam" id="PF00534">
    <property type="entry name" value="Glycos_transf_1"/>
    <property type="match status" value="1"/>
</dbReference>
<dbReference type="EMBL" id="PFAO01000024">
    <property type="protein sequence ID" value="PIT95464.1"/>
    <property type="molecule type" value="Genomic_DNA"/>
</dbReference>
<evidence type="ECO:0000256" key="6">
    <source>
        <dbReference type="ARBA" id="ARBA00023056"/>
    </source>
</evidence>
<feature type="domain" description="Glycosyl transferase family 1" evidence="8">
    <location>
        <begin position="264"/>
        <end position="411"/>
    </location>
</feature>
<evidence type="ECO:0000256" key="7">
    <source>
        <dbReference type="HAMAP-Rule" id="MF_00484"/>
    </source>
</evidence>
<gene>
    <name evidence="7" type="primary">glgA</name>
    <name evidence="10" type="ORF">COT96_01050</name>
</gene>
<accession>A0A2M6WRR0</accession>
<comment type="pathway">
    <text evidence="7">Glycan biosynthesis; glycogen biosynthesis.</text>
</comment>
<evidence type="ECO:0000313" key="11">
    <source>
        <dbReference type="Proteomes" id="UP000228964"/>
    </source>
</evidence>
<evidence type="ECO:0000259" key="8">
    <source>
        <dbReference type="Pfam" id="PF00534"/>
    </source>
</evidence>
<evidence type="ECO:0000259" key="9">
    <source>
        <dbReference type="Pfam" id="PF08323"/>
    </source>
</evidence>
<dbReference type="GO" id="GO:0009011">
    <property type="term" value="F:alpha-1,4-glucan glucosyltransferase (ADP-glucose donor) activity"/>
    <property type="evidence" value="ECO:0007669"/>
    <property type="project" value="UniProtKB-UniRule"/>
</dbReference>
<sequence>MSKNKKLKILIAAAEAAPIAKVGGLGDVISALPKALVKLNLDARVIIPFYGAIDKNKYKIKLIKQNIKINGTAINLWQTNLPDSTVPVYLIEHNFFQKKEIYSTMLADGPADIKKFTFFSRMILPSLEAINFQPDIIHLNDWHTAPVAQLLKIKYKTKSFFKQIKTLYTIHNLANQGITKTENYMATGILNSNLINTVSPTYAKEILTKEYGAGLEKFLTKRKKQLFGILNGIDTDFFNPQTDKLIKLNYSAEALEKKVANKAQLQRQLGLPQNKNIALVGLISRLVWQKGLDLINDKLLELNCQFVFLGTGQKKYEEQLLKLAKKFLQQFSAQIKFDEKLAHLIYAGSDIFLMPSYFEPCGLGQMIAMRYGTAPLVRATGGLADTVNDKVGFSFKKYSAPILYKTLDKTLTIFYNQPQIWRQLQINGMKQNFSWDKSAKEYLKLYIQLKNSAD</sequence>
<feature type="domain" description="Starch synthase catalytic" evidence="9">
    <location>
        <begin position="8"/>
        <end position="220"/>
    </location>
</feature>
<keyword evidence="5 7" id="KW-0808">Transferase</keyword>
<dbReference type="NCBIfam" id="TIGR02095">
    <property type="entry name" value="glgA"/>
    <property type="match status" value="1"/>
</dbReference>
<dbReference type="SUPFAM" id="SSF53756">
    <property type="entry name" value="UDP-Glycosyltransferase/glycogen phosphorylase"/>
    <property type="match status" value="1"/>
</dbReference>
<comment type="similarity">
    <text evidence="3 7">Belongs to the glycosyltransferase 1 family. Bacterial/plant glycogen synthase subfamily.</text>
</comment>
<reference evidence="11" key="1">
    <citation type="submission" date="2017-09" db="EMBL/GenBank/DDBJ databases">
        <title>Depth-based differentiation of microbial function through sediment-hosted aquifers and enrichment of novel symbionts in the deep terrestrial subsurface.</title>
        <authorList>
            <person name="Probst A.J."/>
            <person name="Ladd B."/>
            <person name="Jarett J.K."/>
            <person name="Geller-Mcgrath D.E."/>
            <person name="Sieber C.M.K."/>
            <person name="Emerson J.B."/>
            <person name="Anantharaman K."/>
            <person name="Thomas B.C."/>
            <person name="Malmstrom R."/>
            <person name="Stieglmeier M."/>
            <person name="Klingl A."/>
            <person name="Woyke T."/>
            <person name="Ryan C.M."/>
            <person name="Banfield J.F."/>
        </authorList>
    </citation>
    <scope>NUCLEOTIDE SEQUENCE [LARGE SCALE GENOMIC DNA]</scope>
</reference>
<dbReference type="AlphaFoldDB" id="A0A2M6WRR0"/>
<feature type="binding site" evidence="7">
    <location>
        <position position="21"/>
    </location>
    <ligand>
        <name>ADP-alpha-D-glucose</name>
        <dbReference type="ChEBI" id="CHEBI:57498"/>
    </ligand>
</feature>
<organism evidence="10 11">
    <name type="scientific">Candidatus Falkowbacteria bacterium CG10_big_fil_rev_8_21_14_0_10_38_22</name>
    <dbReference type="NCBI Taxonomy" id="1974564"/>
    <lineage>
        <taxon>Bacteria</taxon>
        <taxon>Candidatus Falkowiibacteriota</taxon>
    </lineage>
</organism>